<dbReference type="EMBL" id="CP093347">
    <property type="protein sequence ID" value="WOH01526.1"/>
    <property type="molecule type" value="Genomic_DNA"/>
</dbReference>
<evidence type="ECO:0000313" key="1">
    <source>
        <dbReference type="EMBL" id="WOH01526.1"/>
    </source>
</evidence>
<evidence type="ECO:0000313" key="2">
    <source>
        <dbReference type="Proteomes" id="UP000077755"/>
    </source>
</evidence>
<sequence>MTNLSRPLQTSFGVEKLLPILDFPQYLSLSGTSTNSTPGLTQYHDQEATKPFQILKNITTLVKIIGCTDSVYVIEYRESD</sequence>
<accession>A0A161YKW0</accession>
<proteinExistence type="predicted"/>
<dbReference type="Gramene" id="KZM95041">
    <property type="protein sequence ID" value="KZM95041"/>
    <property type="gene ID" value="DCAR_018283"/>
</dbReference>
<reference evidence="1" key="1">
    <citation type="journal article" date="2016" name="Nat. Genet.">
        <title>A high-quality carrot genome assembly provides new insights into carotenoid accumulation and asterid genome evolution.</title>
        <authorList>
            <person name="Iorizzo M."/>
            <person name="Ellison S."/>
            <person name="Senalik D."/>
            <person name="Zeng P."/>
            <person name="Satapoomin P."/>
            <person name="Huang J."/>
            <person name="Bowman M."/>
            <person name="Iovene M."/>
            <person name="Sanseverino W."/>
            <person name="Cavagnaro P."/>
            <person name="Yildiz M."/>
            <person name="Macko-Podgorni A."/>
            <person name="Moranska E."/>
            <person name="Grzebelus E."/>
            <person name="Grzebelus D."/>
            <person name="Ashrafi H."/>
            <person name="Zheng Z."/>
            <person name="Cheng S."/>
            <person name="Spooner D."/>
            <person name="Van Deynze A."/>
            <person name="Simon P."/>
        </authorList>
    </citation>
    <scope>NUCLEOTIDE SEQUENCE</scope>
    <source>
        <tissue evidence="1">Leaf</tissue>
    </source>
</reference>
<protein>
    <submittedName>
        <fullName evidence="1">Uncharacterized protein</fullName>
    </submittedName>
</protein>
<keyword evidence="2" id="KW-1185">Reference proteome</keyword>
<dbReference type="Proteomes" id="UP000077755">
    <property type="component" value="Chromosome 5"/>
</dbReference>
<reference evidence="1" key="2">
    <citation type="submission" date="2022-03" db="EMBL/GenBank/DDBJ databases">
        <title>Draft title - Genomic analysis of global carrot germplasm unveils the trajectory of domestication and the origin of high carotenoid orange carrot.</title>
        <authorList>
            <person name="Iorizzo M."/>
            <person name="Ellison S."/>
            <person name="Senalik D."/>
            <person name="Macko-Podgorni A."/>
            <person name="Grzebelus D."/>
            <person name="Bostan H."/>
            <person name="Rolling W."/>
            <person name="Curaba J."/>
            <person name="Simon P."/>
        </authorList>
    </citation>
    <scope>NUCLEOTIDE SEQUENCE</scope>
    <source>
        <tissue evidence="1">Leaf</tissue>
    </source>
</reference>
<name>A0A161YKW0_DAUCS</name>
<gene>
    <name evidence="1" type="ORF">DCAR_0520910</name>
</gene>
<organism evidence="1 2">
    <name type="scientific">Daucus carota subsp. sativus</name>
    <name type="common">Carrot</name>
    <dbReference type="NCBI Taxonomy" id="79200"/>
    <lineage>
        <taxon>Eukaryota</taxon>
        <taxon>Viridiplantae</taxon>
        <taxon>Streptophyta</taxon>
        <taxon>Embryophyta</taxon>
        <taxon>Tracheophyta</taxon>
        <taxon>Spermatophyta</taxon>
        <taxon>Magnoliopsida</taxon>
        <taxon>eudicotyledons</taxon>
        <taxon>Gunneridae</taxon>
        <taxon>Pentapetalae</taxon>
        <taxon>asterids</taxon>
        <taxon>campanulids</taxon>
        <taxon>Apiales</taxon>
        <taxon>Apiaceae</taxon>
        <taxon>Apioideae</taxon>
        <taxon>Scandiceae</taxon>
        <taxon>Daucinae</taxon>
        <taxon>Daucus</taxon>
        <taxon>Daucus sect. Daucus</taxon>
    </lineage>
</organism>
<dbReference type="AlphaFoldDB" id="A0A161YKW0"/>